<dbReference type="InterPro" id="IPR006195">
    <property type="entry name" value="aa-tRNA-synth_II"/>
</dbReference>
<comment type="catalytic activity">
    <reaction evidence="8">
        <text>tRNA(Pro) + L-proline + ATP = L-prolyl-tRNA(Pro) + AMP + diphosphate</text>
        <dbReference type="Rhea" id="RHEA:14305"/>
        <dbReference type="Rhea" id="RHEA-COMP:9700"/>
        <dbReference type="Rhea" id="RHEA-COMP:9702"/>
        <dbReference type="ChEBI" id="CHEBI:30616"/>
        <dbReference type="ChEBI" id="CHEBI:33019"/>
        <dbReference type="ChEBI" id="CHEBI:60039"/>
        <dbReference type="ChEBI" id="CHEBI:78442"/>
        <dbReference type="ChEBI" id="CHEBI:78532"/>
        <dbReference type="ChEBI" id="CHEBI:456215"/>
        <dbReference type="EC" id="6.1.1.15"/>
    </reaction>
</comment>
<evidence type="ECO:0000256" key="7">
    <source>
        <dbReference type="ARBA" id="ARBA00029731"/>
    </source>
</evidence>
<name>A0A8S4DXF2_PLUXY</name>
<dbReference type="SUPFAM" id="SSF52954">
    <property type="entry name" value="Class II aaRS ABD-related"/>
    <property type="match status" value="1"/>
</dbReference>
<dbReference type="Gene3D" id="3.30.930.10">
    <property type="entry name" value="Bira Bifunctional Protein, Domain 2"/>
    <property type="match status" value="2"/>
</dbReference>
<dbReference type="InterPro" id="IPR002316">
    <property type="entry name" value="Pro-tRNA-ligase_IIa"/>
</dbReference>
<keyword evidence="4" id="KW-0067">ATP-binding</keyword>
<evidence type="ECO:0000256" key="1">
    <source>
        <dbReference type="ARBA" id="ARBA00012831"/>
    </source>
</evidence>
<dbReference type="SUPFAM" id="SSF55681">
    <property type="entry name" value="Class II aaRS and biotin synthetases"/>
    <property type="match status" value="2"/>
</dbReference>
<dbReference type="Proteomes" id="UP000653454">
    <property type="component" value="Unassembled WGS sequence"/>
</dbReference>
<dbReference type="GO" id="GO:0004827">
    <property type="term" value="F:proline-tRNA ligase activity"/>
    <property type="evidence" value="ECO:0007669"/>
    <property type="project" value="UniProtKB-EC"/>
</dbReference>
<evidence type="ECO:0000256" key="8">
    <source>
        <dbReference type="ARBA" id="ARBA00047671"/>
    </source>
</evidence>
<evidence type="ECO:0000313" key="11">
    <source>
        <dbReference type="Proteomes" id="UP000653454"/>
    </source>
</evidence>
<dbReference type="GO" id="GO:0005739">
    <property type="term" value="C:mitochondrion"/>
    <property type="evidence" value="ECO:0007669"/>
    <property type="project" value="TreeGrafter"/>
</dbReference>
<evidence type="ECO:0000256" key="4">
    <source>
        <dbReference type="ARBA" id="ARBA00022840"/>
    </source>
</evidence>
<dbReference type="CDD" id="cd00779">
    <property type="entry name" value="ProRS_core_prok"/>
    <property type="match status" value="1"/>
</dbReference>
<dbReference type="InterPro" id="IPR050062">
    <property type="entry name" value="Pro-tRNA_synthetase"/>
</dbReference>
<keyword evidence="2" id="KW-0436">Ligase</keyword>
<keyword evidence="6" id="KW-0030">Aminoacyl-tRNA synthetase</keyword>
<dbReference type="PANTHER" id="PTHR42753">
    <property type="entry name" value="MITOCHONDRIAL RIBOSOME PROTEIN L39/PROLYL-TRNA LIGASE FAMILY MEMBER"/>
    <property type="match status" value="1"/>
</dbReference>
<evidence type="ECO:0000256" key="2">
    <source>
        <dbReference type="ARBA" id="ARBA00022598"/>
    </source>
</evidence>
<gene>
    <name evidence="10" type="ORF">PLXY2_LOCUS3563</name>
</gene>
<evidence type="ECO:0000259" key="9">
    <source>
        <dbReference type="PROSITE" id="PS50862"/>
    </source>
</evidence>
<dbReference type="EC" id="6.1.1.15" evidence="1"/>
<dbReference type="AlphaFoldDB" id="A0A8S4DXF2"/>
<accession>A0A8S4DXF2</accession>
<feature type="domain" description="Aminoacyl-transfer RNA synthetases class-II family profile" evidence="9">
    <location>
        <begin position="59"/>
        <end position="347"/>
    </location>
</feature>
<keyword evidence="11" id="KW-1185">Reference proteome</keyword>
<evidence type="ECO:0000256" key="6">
    <source>
        <dbReference type="ARBA" id="ARBA00023146"/>
    </source>
</evidence>
<dbReference type="InterPro" id="IPR033730">
    <property type="entry name" value="ProRS_core_prok"/>
</dbReference>
<dbReference type="InterPro" id="IPR045864">
    <property type="entry name" value="aa-tRNA-synth_II/BPL/LPL"/>
</dbReference>
<sequence length="456" mass="50104">MRLLSKVFQPLITIPKNAKIKSTEVTCKSQKLLLECGLIRPTSSGLFAILPLAQRAMDKLETHIRKHIEAAGAQRISLPSLTSAWLWDNKHIEAAGAQRISLPSLTAASLWDKSGRLQEMGPELMKATDRHGKQYVLAPTHEEAITDLLADVGPLSYKQLPLILYQISSKFRDEHRPKHGLLRARQFTMMDAYSHHATEECVRNTYERMSQAYRDIFEGLGLKVYRVEAPSGAMGGSLSHEWQAVAEAGEDSLTVCQRCQHVGLEAKCQRCGGEGEVVSSIEVGHTFVLNTRYSSPLGACYTDAQGARPALRAACYGVGGSRLLAACVEAGGAWPRGVAPYSALLVPPKEGSKEWQQLGWSSVEQVYSQLSVLPTLRDDVIVDDRCDMTIGKRLMQANRMGYPYTVVMGKAALESPPRYELVCGSSTQLLTMPELLKTIDTMDQGNNNMAAEIVTA</sequence>
<dbReference type="PROSITE" id="PS50862">
    <property type="entry name" value="AA_TRNA_LIGASE_II"/>
    <property type="match status" value="1"/>
</dbReference>
<keyword evidence="5" id="KW-0648">Protein biosynthesis</keyword>
<protein>
    <recommendedName>
        <fullName evidence="1">proline--tRNA ligase</fullName>
        <ecNumber evidence="1">6.1.1.15</ecNumber>
    </recommendedName>
    <alternativeName>
        <fullName evidence="7">Prolyl-tRNA synthetase</fullName>
    </alternativeName>
</protein>
<evidence type="ECO:0000256" key="5">
    <source>
        <dbReference type="ARBA" id="ARBA00022917"/>
    </source>
</evidence>
<dbReference type="GO" id="GO:0005524">
    <property type="term" value="F:ATP binding"/>
    <property type="evidence" value="ECO:0007669"/>
    <property type="project" value="UniProtKB-KW"/>
</dbReference>
<proteinExistence type="predicted"/>
<comment type="caution">
    <text evidence="10">The sequence shown here is derived from an EMBL/GenBank/DDBJ whole genome shotgun (WGS) entry which is preliminary data.</text>
</comment>
<dbReference type="InterPro" id="IPR002314">
    <property type="entry name" value="aa-tRNA-synt_IIb"/>
</dbReference>
<dbReference type="Pfam" id="PF00587">
    <property type="entry name" value="tRNA-synt_2b"/>
    <property type="match status" value="1"/>
</dbReference>
<dbReference type="PRINTS" id="PR01046">
    <property type="entry name" value="TRNASYNTHPRO"/>
</dbReference>
<evidence type="ECO:0000256" key="3">
    <source>
        <dbReference type="ARBA" id="ARBA00022741"/>
    </source>
</evidence>
<organism evidence="10 11">
    <name type="scientific">Plutella xylostella</name>
    <name type="common">Diamondback moth</name>
    <name type="synonym">Plutella maculipennis</name>
    <dbReference type="NCBI Taxonomy" id="51655"/>
    <lineage>
        <taxon>Eukaryota</taxon>
        <taxon>Metazoa</taxon>
        <taxon>Ecdysozoa</taxon>
        <taxon>Arthropoda</taxon>
        <taxon>Hexapoda</taxon>
        <taxon>Insecta</taxon>
        <taxon>Pterygota</taxon>
        <taxon>Neoptera</taxon>
        <taxon>Endopterygota</taxon>
        <taxon>Lepidoptera</taxon>
        <taxon>Glossata</taxon>
        <taxon>Ditrysia</taxon>
        <taxon>Yponomeutoidea</taxon>
        <taxon>Plutellidae</taxon>
        <taxon>Plutella</taxon>
    </lineage>
</organism>
<evidence type="ECO:0000313" key="10">
    <source>
        <dbReference type="EMBL" id="CAG9106557.1"/>
    </source>
</evidence>
<dbReference type="InterPro" id="IPR036621">
    <property type="entry name" value="Anticodon-bd_dom_sf"/>
</dbReference>
<dbReference type="Gene3D" id="3.40.50.800">
    <property type="entry name" value="Anticodon-binding domain"/>
    <property type="match status" value="1"/>
</dbReference>
<dbReference type="PANTHER" id="PTHR42753:SF10">
    <property type="entry name" value="PROLINE--TRNA LIGASE, MITOCHONDRIAL-RELATED"/>
    <property type="match status" value="1"/>
</dbReference>
<reference evidence="10" key="1">
    <citation type="submission" date="2020-11" db="EMBL/GenBank/DDBJ databases">
        <authorList>
            <person name="Whiteford S."/>
        </authorList>
    </citation>
    <scope>NUCLEOTIDE SEQUENCE</scope>
</reference>
<dbReference type="EMBL" id="CAJHNJ030000009">
    <property type="protein sequence ID" value="CAG9106557.1"/>
    <property type="molecule type" value="Genomic_DNA"/>
</dbReference>
<keyword evidence="3" id="KW-0547">Nucleotide-binding</keyword>
<dbReference type="GO" id="GO:0006433">
    <property type="term" value="P:prolyl-tRNA aminoacylation"/>
    <property type="evidence" value="ECO:0007669"/>
    <property type="project" value="InterPro"/>
</dbReference>